<gene>
    <name evidence="2" type="ORF">UX10_C0010G0009</name>
</gene>
<dbReference type="PANTHER" id="PTHR34475:SF1">
    <property type="entry name" value="CYTOSKELETON PROTEIN RODZ"/>
    <property type="match status" value="1"/>
</dbReference>
<keyword evidence="1" id="KW-0472">Membrane</keyword>
<evidence type="ECO:0000313" key="3">
    <source>
        <dbReference type="Proteomes" id="UP000033999"/>
    </source>
</evidence>
<accession>A0A0G1MHD8</accession>
<dbReference type="Gene3D" id="2.60.40.10">
    <property type="entry name" value="Immunoglobulins"/>
    <property type="match status" value="1"/>
</dbReference>
<evidence type="ECO:0000256" key="1">
    <source>
        <dbReference type="SAM" id="Phobius"/>
    </source>
</evidence>
<name>A0A0G1MHD8_9BACT</name>
<dbReference type="Pfam" id="PF13413">
    <property type="entry name" value="HTH_25"/>
    <property type="match status" value="1"/>
</dbReference>
<protein>
    <submittedName>
        <fullName evidence="2">Transcriptional regulator, XRE family</fullName>
    </submittedName>
</protein>
<dbReference type="InterPro" id="IPR013783">
    <property type="entry name" value="Ig-like_fold"/>
</dbReference>
<keyword evidence="1" id="KW-0812">Transmembrane</keyword>
<dbReference type="PANTHER" id="PTHR34475">
    <property type="match status" value="1"/>
</dbReference>
<sequence>MRAYRKRRGFSIKDIAFRLGLAPHFIDCLESCKYHKLPGEVYAKNFVRRYARLVGINEQEACEQYTKERPLRQTDKKVRQSLRKRLATWWHPALLTRLAGIAVLIIVVGYVGLQARNIFSAPPLAIDSPSDGMVSKVAIVQMFGHSLPETKIQINGREIITGTSGDFVEFLDLAPGMNTFTIVAIKKHGARTTVVRNILLEEKVSVVPTSGVSLH</sequence>
<proteinExistence type="predicted"/>
<feature type="transmembrane region" description="Helical" evidence="1">
    <location>
        <begin position="89"/>
        <end position="113"/>
    </location>
</feature>
<dbReference type="Proteomes" id="UP000033999">
    <property type="component" value="Unassembled WGS sequence"/>
</dbReference>
<evidence type="ECO:0000313" key="2">
    <source>
        <dbReference type="EMBL" id="KKU07492.1"/>
    </source>
</evidence>
<dbReference type="GO" id="GO:0003677">
    <property type="term" value="F:DNA binding"/>
    <property type="evidence" value="ECO:0007669"/>
    <property type="project" value="InterPro"/>
</dbReference>
<dbReference type="Gene3D" id="1.10.260.40">
    <property type="entry name" value="lambda repressor-like DNA-binding domains"/>
    <property type="match status" value="1"/>
</dbReference>
<dbReference type="InterPro" id="IPR050400">
    <property type="entry name" value="Bact_Cytoskel_RodZ"/>
</dbReference>
<keyword evidence="1" id="KW-1133">Transmembrane helix</keyword>
<organism evidence="2 3">
    <name type="scientific">Candidatus Magasanikbacteria bacterium GW2011_GWA2_45_39</name>
    <dbReference type="NCBI Taxonomy" id="1619041"/>
    <lineage>
        <taxon>Bacteria</taxon>
        <taxon>Candidatus Magasanikiibacteriota</taxon>
    </lineage>
</organism>
<comment type="caution">
    <text evidence="2">The sequence shown here is derived from an EMBL/GenBank/DDBJ whole genome shotgun (WGS) entry which is preliminary data.</text>
</comment>
<dbReference type="EMBL" id="LCKX01000010">
    <property type="protein sequence ID" value="KKU07492.1"/>
    <property type="molecule type" value="Genomic_DNA"/>
</dbReference>
<reference evidence="2 3" key="1">
    <citation type="journal article" date="2015" name="Nature">
        <title>rRNA introns, odd ribosomes, and small enigmatic genomes across a large radiation of phyla.</title>
        <authorList>
            <person name="Brown C.T."/>
            <person name="Hug L.A."/>
            <person name="Thomas B.C."/>
            <person name="Sharon I."/>
            <person name="Castelle C.J."/>
            <person name="Singh A."/>
            <person name="Wilkins M.J."/>
            <person name="Williams K.H."/>
            <person name="Banfield J.F."/>
        </authorList>
    </citation>
    <scope>NUCLEOTIDE SEQUENCE [LARGE SCALE GENOMIC DNA]</scope>
</reference>
<dbReference type="InterPro" id="IPR010982">
    <property type="entry name" value="Lambda_DNA-bd_dom_sf"/>
</dbReference>
<dbReference type="AlphaFoldDB" id="A0A0G1MHD8"/>